<dbReference type="Pfam" id="PF06725">
    <property type="entry name" value="3D"/>
    <property type="match status" value="1"/>
</dbReference>
<dbReference type="InterPro" id="IPR010611">
    <property type="entry name" value="3D_dom"/>
</dbReference>
<accession>A0A0U2WG09</accession>
<feature type="domain" description="Copper amine oxidase-like N-terminal" evidence="2">
    <location>
        <begin position="41"/>
        <end position="149"/>
    </location>
</feature>
<dbReference type="InterPro" id="IPR036908">
    <property type="entry name" value="RlpA-like_sf"/>
</dbReference>
<dbReference type="GO" id="GO:0019867">
    <property type="term" value="C:outer membrane"/>
    <property type="evidence" value="ECO:0007669"/>
    <property type="project" value="InterPro"/>
</dbReference>
<dbReference type="EMBL" id="CP013652">
    <property type="protein sequence ID" value="ALS25310.1"/>
    <property type="molecule type" value="Genomic_DNA"/>
</dbReference>
<dbReference type="InterPro" id="IPR036582">
    <property type="entry name" value="Mao_N_sf"/>
</dbReference>
<dbReference type="KEGG" id="pnp:IJ22_50510"/>
<dbReference type="STRING" id="162209.IJ22_50510"/>
<keyword evidence="4" id="KW-1185">Reference proteome</keyword>
<dbReference type="CDD" id="cd14667">
    <property type="entry name" value="3D_containing_proteins"/>
    <property type="match status" value="1"/>
</dbReference>
<dbReference type="OrthoDB" id="9798935at2"/>
<reference evidence="3 4" key="2">
    <citation type="journal article" date="2016" name="Genome Announc.">
        <title>Complete Genome Sequences of Two Interactive Moderate Thermophiles, Paenibacillus napthalenovorans 32O-Y and Paenibacillus sp. 32O-W.</title>
        <authorList>
            <person name="Butler R.R.III."/>
            <person name="Wang J."/>
            <person name="Stark B.C."/>
            <person name="Pombert J.F."/>
        </authorList>
    </citation>
    <scope>NUCLEOTIDE SEQUENCE [LARGE SCALE GENOMIC DNA]</scope>
    <source>
        <strain evidence="3 4">32O-Y</strain>
    </source>
</reference>
<proteinExistence type="predicted"/>
<dbReference type="Proteomes" id="UP000061660">
    <property type="component" value="Chromosome"/>
</dbReference>
<gene>
    <name evidence="3" type="ORF">IJ22_50510</name>
</gene>
<evidence type="ECO:0000313" key="4">
    <source>
        <dbReference type="Proteomes" id="UP000061660"/>
    </source>
</evidence>
<name>A0A0U2WG09_9BACL</name>
<sequence precursor="true">MNFRFKNMLLACVFAVPSVLTASIPAHAQEPVRLADDVKVQVNKKLVAFPDAQPFVDENHKLQVPARAVTDKLGYKLQWEQDGSRFTITIQSSDKTVSLSTGDRSMTVNGKPTQITDPAKFVDGRVYVPFRLISDTFGIKTQWDKINRIAILSTDGQYHAPAWYRPVNKVSKVPNYSKVIVAKATAYTASADENGGYAGLDYMGNPLRLGTIAVDPSVIPLGSKVYVEGYTYDGLPAGGMYATATDTGGAVKGNRIDIFLPESKNKARMFGIQQVKVYILGS</sequence>
<dbReference type="GO" id="GO:0004553">
    <property type="term" value="F:hydrolase activity, hydrolyzing O-glycosyl compounds"/>
    <property type="evidence" value="ECO:0007669"/>
    <property type="project" value="InterPro"/>
</dbReference>
<dbReference type="Pfam" id="PF07833">
    <property type="entry name" value="Cu_amine_oxidN1"/>
    <property type="match status" value="1"/>
</dbReference>
<organism evidence="3 4">
    <name type="scientific">Paenibacillus naphthalenovorans</name>
    <dbReference type="NCBI Taxonomy" id="162209"/>
    <lineage>
        <taxon>Bacteria</taxon>
        <taxon>Bacillati</taxon>
        <taxon>Bacillota</taxon>
        <taxon>Bacilli</taxon>
        <taxon>Bacillales</taxon>
        <taxon>Paenibacillaceae</taxon>
        <taxon>Paenibacillus</taxon>
    </lineage>
</organism>
<protein>
    <submittedName>
        <fullName evidence="3">3D domain-containing protein</fullName>
    </submittedName>
</protein>
<dbReference type="GO" id="GO:0009254">
    <property type="term" value="P:peptidoglycan turnover"/>
    <property type="evidence" value="ECO:0007669"/>
    <property type="project" value="InterPro"/>
</dbReference>
<dbReference type="InterPro" id="IPR012854">
    <property type="entry name" value="Cu_amine_oxidase-like_N"/>
</dbReference>
<dbReference type="AlphaFoldDB" id="A0A0U2WG09"/>
<reference evidence="4" key="1">
    <citation type="submission" date="2015-12" db="EMBL/GenBank/DDBJ databases">
        <title>Complete genome sequences of two moderately thermophilic Paenibacillus species.</title>
        <authorList>
            <person name="Butler R.III."/>
            <person name="Wang J."/>
            <person name="Stark B.C."/>
            <person name="Pombert J.-F."/>
        </authorList>
    </citation>
    <scope>NUCLEOTIDE SEQUENCE [LARGE SCALE GENOMIC DNA]</scope>
    <source>
        <strain evidence="4">32O-Y</strain>
    </source>
</reference>
<dbReference type="InterPro" id="IPR059180">
    <property type="entry name" value="3D_YorM"/>
</dbReference>
<evidence type="ECO:0000259" key="1">
    <source>
        <dbReference type="Pfam" id="PF06725"/>
    </source>
</evidence>
<evidence type="ECO:0000259" key="2">
    <source>
        <dbReference type="Pfam" id="PF07833"/>
    </source>
</evidence>
<dbReference type="InterPro" id="IPR051933">
    <property type="entry name" value="Resuscitation_pf_RpfB"/>
</dbReference>
<dbReference type="Gene3D" id="3.30.457.10">
    <property type="entry name" value="Copper amine oxidase-like, N-terminal domain"/>
    <property type="match status" value="1"/>
</dbReference>
<dbReference type="SUPFAM" id="SSF50685">
    <property type="entry name" value="Barwin-like endoglucanases"/>
    <property type="match status" value="1"/>
</dbReference>
<dbReference type="PANTHER" id="PTHR39160">
    <property type="entry name" value="CELL WALL-BINDING PROTEIN YOCH"/>
    <property type="match status" value="1"/>
</dbReference>
<evidence type="ECO:0000313" key="3">
    <source>
        <dbReference type="EMBL" id="ALS25310.1"/>
    </source>
</evidence>
<dbReference type="PATRIC" id="fig|162209.4.peg.5335"/>
<dbReference type="PANTHER" id="PTHR39160:SF4">
    <property type="entry name" value="RESUSCITATION-PROMOTING FACTOR RPFB"/>
    <property type="match status" value="1"/>
</dbReference>
<dbReference type="SUPFAM" id="SSF55383">
    <property type="entry name" value="Copper amine oxidase, domain N"/>
    <property type="match status" value="1"/>
</dbReference>
<dbReference type="RefSeq" id="WP_054819439.1">
    <property type="nucleotide sequence ID" value="NZ_BJCS01000023.1"/>
</dbReference>
<dbReference type="Gene3D" id="2.40.40.10">
    <property type="entry name" value="RlpA-like domain"/>
    <property type="match status" value="1"/>
</dbReference>
<feature type="domain" description="3D" evidence="1">
    <location>
        <begin position="211"/>
        <end position="280"/>
    </location>
</feature>